<dbReference type="InterPro" id="IPR011054">
    <property type="entry name" value="Rudment_hybrid_motif"/>
</dbReference>
<dbReference type="InterPro" id="IPR050856">
    <property type="entry name" value="Biotin_carboxylase_complex"/>
</dbReference>
<dbReference type="SUPFAM" id="SSF56059">
    <property type="entry name" value="Glutathione synthetase ATP-binding domain-like"/>
    <property type="match status" value="1"/>
</dbReference>
<dbReference type="InterPro" id="IPR016185">
    <property type="entry name" value="PreATP-grasp_dom_sf"/>
</dbReference>
<keyword evidence="2 5" id="KW-0547">Nucleotide-binding</keyword>
<evidence type="ECO:0000259" key="7">
    <source>
        <dbReference type="PROSITE" id="PS50979"/>
    </source>
</evidence>
<dbReference type="AlphaFoldDB" id="A0A3A1YVR8"/>
<dbReference type="SMART" id="SM00878">
    <property type="entry name" value="Biotin_carb_C"/>
    <property type="match status" value="1"/>
</dbReference>
<dbReference type="SUPFAM" id="SSF51246">
    <property type="entry name" value="Rudiment single hybrid motif"/>
    <property type="match status" value="1"/>
</dbReference>
<dbReference type="GO" id="GO:0005524">
    <property type="term" value="F:ATP binding"/>
    <property type="evidence" value="ECO:0007669"/>
    <property type="project" value="UniProtKB-UniRule"/>
</dbReference>
<gene>
    <name evidence="8" type="ORF">CJP73_06890</name>
</gene>
<dbReference type="InterPro" id="IPR011761">
    <property type="entry name" value="ATP-grasp"/>
</dbReference>
<evidence type="ECO:0000256" key="5">
    <source>
        <dbReference type="PROSITE-ProRule" id="PRU00409"/>
    </source>
</evidence>
<keyword evidence="4" id="KW-0092">Biotin</keyword>
<feature type="domain" description="Biotin carboxylation" evidence="7">
    <location>
        <begin position="9"/>
        <end position="452"/>
    </location>
</feature>
<evidence type="ECO:0000256" key="3">
    <source>
        <dbReference type="ARBA" id="ARBA00022840"/>
    </source>
</evidence>
<dbReference type="NCBIfam" id="NF006367">
    <property type="entry name" value="PRK08591.1"/>
    <property type="match status" value="1"/>
</dbReference>
<dbReference type="Proteomes" id="UP000266206">
    <property type="component" value="Unassembled WGS sequence"/>
</dbReference>
<dbReference type="OrthoDB" id="9803706at2"/>
<dbReference type="GO" id="GO:0003989">
    <property type="term" value="F:acetyl-CoA carboxylase activity"/>
    <property type="evidence" value="ECO:0007669"/>
    <property type="project" value="UniProtKB-EC"/>
</dbReference>
<evidence type="ECO:0000313" key="8">
    <source>
        <dbReference type="EMBL" id="RIY41379.1"/>
    </source>
</evidence>
<dbReference type="GO" id="GO:0046872">
    <property type="term" value="F:metal ion binding"/>
    <property type="evidence" value="ECO:0007669"/>
    <property type="project" value="InterPro"/>
</dbReference>
<keyword evidence="3 5" id="KW-0067">ATP-binding</keyword>
<dbReference type="FunFam" id="3.40.50.20:FF:000010">
    <property type="entry name" value="Propionyl-CoA carboxylase subunit alpha"/>
    <property type="match status" value="1"/>
</dbReference>
<evidence type="ECO:0000256" key="2">
    <source>
        <dbReference type="ARBA" id="ARBA00022741"/>
    </source>
</evidence>
<feature type="domain" description="ATP-grasp" evidence="6">
    <location>
        <begin position="128"/>
        <end position="323"/>
    </location>
</feature>
<dbReference type="PANTHER" id="PTHR18866">
    <property type="entry name" value="CARBOXYLASE:PYRUVATE/ACETYL-COA/PROPIONYL-COA CARBOXYLASE"/>
    <property type="match status" value="1"/>
</dbReference>
<dbReference type="EC" id="6.4.1.2" evidence="8"/>
<comment type="caution">
    <text evidence="8">The sequence shown here is derived from an EMBL/GenBank/DDBJ whole genome shotgun (WGS) entry which is preliminary data.</text>
</comment>
<dbReference type="PROSITE" id="PS00867">
    <property type="entry name" value="CPSASE_2"/>
    <property type="match status" value="1"/>
</dbReference>
<evidence type="ECO:0000259" key="6">
    <source>
        <dbReference type="PROSITE" id="PS50975"/>
    </source>
</evidence>
<dbReference type="InterPro" id="IPR011764">
    <property type="entry name" value="Biotin_carboxylation_dom"/>
</dbReference>
<accession>A0A3A1YVR8</accession>
<dbReference type="PROSITE" id="PS50975">
    <property type="entry name" value="ATP_GRASP"/>
    <property type="match status" value="1"/>
</dbReference>
<dbReference type="Pfam" id="PF00289">
    <property type="entry name" value="Biotin_carb_N"/>
    <property type="match status" value="1"/>
</dbReference>
<keyword evidence="1 8" id="KW-0436">Ligase</keyword>
<reference evidence="8 9" key="1">
    <citation type="submission" date="2017-08" db="EMBL/GenBank/DDBJ databases">
        <title>Pusillimonas indicus sp. nov., a member of the family Alcaligenaceae isolated from surface seawater.</title>
        <authorList>
            <person name="Li J."/>
        </authorList>
    </citation>
    <scope>NUCLEOTIDE SEQUENCE [LARGE SCALE GENOMIC DNA]</scope>
    <source>
        <strain evidence="8 9">L52-1-41</strain>
    </source>
</reference>
<evidence type="ECO:0000313" key="9">
    <source>
        <dbReference type="Proteomes" id="UP000266206"/>
    </source>
</evidence>
<dbReference type="SUPFAM" id="SSF52440">
    <property type="entry name" value="PreATP-grasp domain"/>
    <property type="match status" value="1"/>
</dbReference>
<dbReference type="PANTHER" id="PTHR18866:SF33">
    <property type="entry name" value="METHYLCROTONOYL-COA CARBOXYLASE SUBUNIT ALPHA, MITOCHONDRIAL-RELATED"/>
    <property type="match status" value="1"/>
</dbReference>
<sequence length="466" mass="51021">MVDRTQAPPITRVLVANRGEIAVRIIRSLKRLGVETVLAVSSADRDSLGARMADKVVCVGPGRATESYLKIDTLVHAAQATGAQAIHPGYGFLSERAEFARACEENDVIFMGPTAEQIEQVGNKLEARRIAGEANVPITPGGPVETLDEALAVADDIGYPVLIKAVGGGGGRGLKRADTRESLIQQFDMASAEALSAFGDGRVYVECFVTQGRHVEVQVLGDGKDVLHLGDRDCSVQRRYQKLIEEAPAPHLSDALRKGLHQAAVRFARHIGYRGAGTIEFLVDVPREQFYFLEMNARIQVEHPVTEEVTGVDLIEAQYRIAQGEPLPWSQNDIQVHGHAIECRINAEDCDHDFRPSPGRVTQAYFPSHDGLRIDTHIEAGAMIPPFYDSMVAKVIAVGQDREQARLRLRMALDDLVLEGVKTNIALHKAILETPEFTQGGVDTGFLGRYLAKKPSLQNEAQREQT</sequence>
<dbReference type="Pfam" id="PF02785">
    <property type="entry name" value="Biotin_carb_C"/>
    <property type="match status" value="1"/>
</dbReference>
<evidence type="ECO:0000256" key="1">
    <source>
        <dbReference type="ARBA" id="ARBA00022598"/>
    </source>
</evidence>
<dbReference type="InterPro" id="IPR005479">
    <property type="entry name" value="CPAse_ATP-bd"/>
</dbReference>
<dbReference type="InterPro" id="IPR005481">
    <property type="entry name" value="BC-like_N"/>
</dbReference>
<evidence type="ECO:0000256" key="4">
    <source>
        <dbReference type="ARBA" id="ARBA00023267"/>
    </source>
</evidence>
<name>A0A3A1YVR8_9BURK</name>
<organism evidence="8 9">
    <name type="scientific">Neopusillimonas maritima</name>
    <dbReference type="NCBI Taxonomy" id="2026239"/>
    <lineage>
        <taxon>Bacteria</taxon>
        <taxon>Pseudomonadati</taxon>
        <taxon>Pseudomonadota</taxon>
        <taxon>Betaproteobacteria</taxon>
        <taxon>Burkholderiales</taxon>
        <taxon>Alcaligenaceae</taxon>
        <taxon>Neopusillimonas</taxon>
    </lineage>
</organism>
<dbReference type="PROSITE" id="PS50979">
    <property type="entry name" value="BC"/>
    <property type="match status" value="1"/>
</dbReference>
<dbReference type="FunFam" id="3.30.1490.20:FF:000003">
    <property type="entry name" value="acetyl-CoA carboxylase isoform X1"/>
    <property type="match status" value="1"/>
</dbReference>
<dbReference type="Pfam" id="PF02786">
    <property type="entry name" value="CPSase_L_D2"/>
    <property type="match status" value="1"/>
</dbReference>
<protein>
    <submittedName>
        <fullName evidence="8">Acetyl-CoA carboxylase biotin carboxylase subunit</fullName>
        <ecNumber evidence="8">6.4.1.2</ecNumber>
    </submittedName>
</protein>
<dbReference type="EMBL" id="NQYH01000004">
    <property type="protein sequence ID" value="RIY41379.1"/>
    <property type="molecule type" value="Genomic_DNA"/>
</dbReference>
<proteinExistence type="predicted"/>
<dbReference type="Gene3D" id="3.30.470.20">
    <property type="entry name" value="ATP-grasp fold, B domain"/>
    <property type="match status" value="1"/>
</dbReference>
<dbReference type="InterPro" id="IPR005482">
    <property type="entry name" value="Biotin_COase_C"/>
</dbReference>